<keyword evidence="3" id="KW-1185">Reference proteome</keyword>
<evidence type="ECO:0000313" key="2">
    <source>
        <dbReference type="EMBL" id="ORX66809.1"/>
    </source>
</evidence>
<gene>
    <name evidence="2" type="ORF">DL89DRAFT_269862</name>
</gene>
<keyword evidence="1" id="KW-0472">Membrane</keyword>
<keyword evidence="1" id="KW-0812">Transmembrane</keyword>
<keyword evidence="1" id="KW-1133">Transmembrane helix</keyword>
<organism evidence="2 3">
    <name type="scientific">Linderina pennispora</name>
    <dbReference type="NCBI Taxonomy" id="61395"/>
    <lineage>
        <taxon>Eukaryota</taxon>
        <taxon>Fungi</taxon>
        <taxon>Fungi incertae sedis</taxon>
        <taxon>Zoopagomycota</taxon>
        <taxon>Kickxellomycotina</taxon>
        <taxon>Kickxellomycetes</taxon>
        <taxon>Kickxellales</taxon>
        <taxon>Kickxellaceae</taxon>
        <taxon>Linderina</taxon>
    </lineage>
</organism>
<proteinExistence type="predicted"/>
<dbReference type="AlphaFoldDB" id="A0A1Y1VZX4"/>
<protein>
    <submittedName>
        <fullName evidence="2">Uncharacterized protein</fullName>
    </submittedName>
</protein>
<name>A0A1Y1VZX4_9FUNG</name>
<dbReference type="GeneID" id="63805106"/>
<accession>A0A1Y1VZX4</accession>
<dbReference type="RefSeq" id="XP_040740768.1">
    <property type="nucleotide sequence ID" value="XM_040888458.1"/>
</dbReference>
<comment type="caution">
    <text evidence="2">The sequence shown here is derived from an EMBL/GenBank/DDBJ whole genome shotgun (WGS) entry which is preliminary data.</text>
</comment>
<sequence length="57" mass="6559">DEGTIISKKYSTTLYSHILWFCLASITPLAHFLIKSVRESLDRIPSLYQDIFEQLVG</sequence>
<dbReference type="EMBL" id="MCFD01000014">
    <property type="protein sequence ID" value="ORX66809.1"/>
    <property type="molecule type" value="Genomic_DNA"/>
</dbReference>
<evidence type="ECO:0000256" key="1">
    <source>
        <dbReference type="SAM" id="Phobius"/>
    </source>
</evidence>
<feature type="transmembrane region" description="Helical" evidence="1">
    <location>
        <begin position="14"/>
        <end position="34"/>
    </location>
</feature>
<reference evidence="2 3" key="1">
    <citation type="submission" date="2016-07" db="EMBL/GenBank/DDBJ databases">
        <title>Pervasive Adenine N6-methylation of Active Genes in Fungi.</title>
        <authorList>
            <consortium name="DOE Joint Genome Institute"/>
            <person name="Mondo S.J."/>
            <person name="Dannebaum R.O."/>
            <person name="Kuo R.C."/>
            <person name="Labutti K."/>
            <person name="Haridas S."/>
            <person name="Kuo A."/>
            <person name="Salamov A."/>
            <person name="Ahrendt S.R."/>
            <person name="Lipzen A."/>
            <person name="Sullivan W."/>
            <person name="Andreopoulos W.B."/>
            <person name="Clum A."/>
            <person name="Lindquist E."/>
            <person name="Daum C."/>
            <person name="Ramamoorthy G.K."/>
            <person name="Gryganskyi A."/>
            <person name="Culley D."/>
            <person name="Magnuson J.K."/>
            <person name="James T.Y."/>
            <person name="O'Malley M.A."/>
            <person name="Stajich J.E."/>
            <person name="Spatafora J.W."/>
            <person name="Visel A."/>
            <person name="Grigoriev I.V."/>
        </authorList>
    </citation>
    <scope>NUCLEOTIDE SEQUENCE [LARGE SCALE GENOMIC DNA]</scope>
    <source>
        <strain evidence="2 3">ATCC 12442</strain>
    </source>
</reference>
<evidence type="ECO:0000313" key="3">
    <source>
        <dbReference type="Proteomes" id="UP000193922"/>
    </source>
</evidence>
<feature type="non-terminal residue" evidence="2">
    <location>
        <position position="1"/>
    </location>
</feature>
<dbReference type="Proteomes" id="UP000193922">
    <property type="component" value="Unassembled WGS sequence"/>
</dbReference>